<evidence type="ECO:0000313" key="3">
    <source>
        <dbReference type="Proteomes" id="UP000198372"/>
    </source>
</evidence>
<dbReference type="AlphaFoldDB" id="A0A238F3Q1"/>
<keyword evidence="3" id="KW-1185">Reference proteome</keyword>
<protein>
    <submittedName>
        <fullName evidence="2">BQ2448_863 protein</fullName>
    </submittedName>
</protein>
<dbReference type="Pfam" id="PF06884">
    <property type="entry name" value="DUF1264"/>
    <property type="match status" value="1"/>
</dbReference>
<dbReference type="PANTHER" id="PTHR31360:SF0">
    <property type="entry name" value="OIL BODY-ASSOCIATED PROTEIN 1B"/>
    <property type="match status" value="1"/>
</dbReference>
<gene>
    <name evidence="2" type="ORF">BQ2448_863</name>
</gene>
<reference evidence="3" key="1">
    <citation type="submission" date="2016-09" db="EMBL/GenBank/DDBJ databases">
        <authorList>
            <person name="Jeantristanb JTB J.-T."/>
            <person name="Ricardo R."/>
        </authorList>
    </citation>
    <scope>NUCLEOTIDE SEQUENCE [LARGE SCALE GENOMIC DNA]</scope>
</reference>
<dbReference type="STRING" id="269621.A0A238F3Q1"/>
<evidence type="ECO:0000313" key="2">
    <source>
        <dbReference type="EMBL" id="SCV68742.1"/>
    </source>
</evidence>
<name>A0A238F3Q1_9BASI</name>
<accession>A0A238F3Q1</accession>
<sequence>MSVALAAVTIANELAYASDEECRTLPGSEQTKEKVIQTGAYIQSTAMIADFSQINDIKNHFCAFHPASTDRTRHIESHHFCSHLTEEVQQCVIFSAGDEKDPLANRRLIGIEYIVSERIFKSLPDEEKKYWHSHRYEDRAEEPIMTQLYKTYGKTIHTWQPDIHPDLPIGPPELMMSYTADGQIPTNVVLSRDERCKIDTIEKRKYPSKYLDPNFQTNPKADQFETTGKAVQFVPQEVEVKRN</sequence>
<organism evidence="2 3">
    <name type="scientific">Microbotryum intermedium</name>
    <dbReference type="NCBI Taxonomy" id="269621"/>
    <lineage>
        <taxon>Eukaryota</taxon>
        <taxon>Fungi</taxon>
        <taxon>Dikarya</taxon>
        <taxon>Basidiomycota</taxon>
        <taxon>Pucciniomycotina</taxon>
        <taxon>Microbotryomycetes</taxon>
        <taxon>Microbotryales</taxon>
        <taxon>Microbotryaceae</taxon>
        <taxon>Microbotryum</taxon>
    </lineage>
</organism>
<dbReference type="PANTHER" id="PTHR31360">
    <property type="match status" value="1"/>
</dbReference>
<comment type="similarity">
    <text evidence="1">Belongs to the OBAP family.</text>
</comment>
<dbReference type="OrthoDB" id="1901244at2759"/>
<dbReference type="InterPro" id="IPR010686">
    <property type="entry name" value="OBAP-like"/>
</dbReference>
<dbReference type="Proteomes" id="UP000198372">
    <property type="component" value="Unassembled WGS sequence"/>
</dbReference>
<evidence type="ECO:0000256" key="1">
    <source>
        <dbReference type="ARBA" id="ARBA00009740"/>
    </source>
</evidence>
<proteinExistence type="inferred from homology"/>
<dbReference type="EMBL" id="FMSP01000003">
    <property type="protein sequence ID" value="SCV68742.1"/>
    <property type="molecule type" value="Genomic_DNA"/>
</dbReference>